<comment type="caution">
    <text evidence="3">The sequence shown here is derived from an EMBL/GenBank/DDBJ whole genome shotgun (WGS) entry which is preliminary data.</text>
</comment>
<feature type="domain" description="VWFA" evidence="2">
    <location>
        <begin position="174"/>
        <end position="352"/>
    </location>
</feature>
<dbReference type="InterPro" id="IPR036465">
    <property type="entry name" value="vWFA_dom_sf"/>
</dbReference>
<feature type="region of interest" description="Disordered" evidence="1">
    <location>
        <begin position="596"/>
        <end position="641"/>
    </location>
</feature>
<dbReference type="InterPro" id="IPR002035">
    <property type="entry name" value="VWF_A"/>
</dbReference>
<dbReference type="PROSITE" id="PS50234">
    <property type="entry name" value="VWFA"/>
    <property type="match status" value="1"/>
</dbReference>
<reference evidence="3" key="1">
    <citation type="journal article" date="2020" name="mSystems">
        <title>Genome- and Community-Level Interaction Insights into Carbon Utilization and Element Cycling Functions of Hydrothermarchaeota in Hydrothermal Sediment.</title>
        <authorList>
            <person name="Zhou Z."/>
            <person name="Liu Y."/>
            <person name="Xu W."/>
            <person name="Pan J."/>
            <person name="Luo Z.H."/>
            <person name="Li M."/>
        </authorList>
    </citation>
    <scope>NUCLEOTIDE SEQUENCE [LARGE SCALE GENOMIC DNA]</scope>
    <source>
        <strain evidence="3">SpSt-508</strain>
    </source>
</reference>
<evidence type="ECO:0000259" key="2">
    <source>
        <dbReference type="PROSITE" id="PS50234"/>
    </source>
</evidence>
<dbReference type="AlphaFoldDB" id="A0A7C4QL19"/>
<evidence type="ECO:0000313" key="3">
    <source>
        <dbReference type="EMBL" id="HGT37787.1"/>
    </source>
</evidence>
<feature type="compositionally biased region" description="Basic and acidic residues" evidence="1">
    <location>
        <begin position="608"/>
        <end position="624"/>
    </location>
</feature>
<gene>
    <name evidence="3" type="ORF">ENS64_00740</name>
</gene>
<organism evidence="3">
    <name type="scientific">Schlesneria paludicola</name>
    <dbReference type="NCBI Taxonomy" id="360056"/>
    <lineage>
        <taxon>Bacteria</taxon>
        <taxon>Pseudomonadati</taxon>
        <taxon>Planctomycetota</taxon>
        <taxon>Planctomycetia</taxon>
        <taxon>Planctomycetales</taxon>
        <taxon>Planctomycetaceae</taxon>
        <taxon>Schlesneria</taxon>
    </lineage>
</organism>
<accession>A0A7C4QL19</accession>
<name>A0A7C4QL19_9PLAN</name>
<proteinExistence type="predicted"/>
<dbReference type="Gene3D" id="3.40.50.410">
    <property type="entry name" value="von Willebrand factor, type A domain"/>
    <property type="match status" value="1"/>
</dbReference>
<dbReference type="SUPFAM" id="SSF53300">
    <property type="entry name" value="vWA-like"/>
    <property type="match status" value="1"/>
</dbReference>
<dbReference type="Pfam" id="PF00092">
    <property type="entry name" value="VWA"/>
    <property type="match status" value="1"/>
</dbReference>
<evidence type="ECO:0000256" key="1">
    <source>
        <dbReference type="SAM" id="MobiDB-lite"/>
    </source>
</evidence>
<dbReference type="EMBL" id="DSVQ01000003">
    <property type="protein sequence ID" value="HGT37787.1"/>
    <property type="molecule type" value="Genomic_DNA"/>
</dbReference>
<dbReference type="CDD" id="cd00198">
    <property type="entry name" value="vWFA"/>
    <property type="match status" value="1"/>
</dbReference>
<sequence>MSQVLSSLRYRFTKDEADPVWLPRWSDLGTWGVSLAAHLILLAILGMIHFEAAQSVTTLINTAFDEIDPEQYKFDSTAVDQVGGETLTTALAASEAALSATEKSPQEEVTSKVDESLGVDVPMAESGLLPLPKAEVLAAVQTTGGSDHAPGGVEGALDRMAFEIANSLRERKTLVVWLFDVSPSLHEKREKIAARVQNIYRQLTEMNVGADKALKTAVATFGEKPLPHVITPDPVDTAEEVAKAVQSIKSEDGGKENVFGAVINVAERWLSYRTKQNRAVMIIVVTDEAGTDVQNLDRAIQITKRYGMKCYVIGEGAPLGRRQMETLVTLQSGETVIGVMDRGPEGYFEDRLDLPYWGVDGRNLEFIPSGFGPYALTRLCAETNGLFLISDSDQRRYQIDPLVMRSYAPDYRPIPVLEKEVRANLAKAALVDACRTFRAEPFPNLTFTFPAENDNVLRAAITEAQRPMAVVDYRLDELVRKLEAGEKDRARITEPRWRATYDLAYGRALAMRARAYGYNAMLAEMKVSPKKFEKQGSNQWRLVASKEVNSGAVSKKLVAKAQEYLKRVIDEHAGTPWAALAEREYSTPLGWEWREGTYNPPPANNNDGAEKKGPKFVEEVDPKTGKKIKKMISDQPQRREI</sequence>
<protein>
    <submittedName>
        <fullName evidence="3">VWA domain-containing protein</fullName>
    </submittedName>
</protein>